<dbReference type="AlphaFoldDB" id="A0A8J2XPB2"/>
<evidence type="ECO:0000313" key="3">
    <source>
        <dbReference type="Proteomes" id="UP000619743"/>
    </source>
</evidence>
<comment type="caution">
    <text evidence="2">The sequence shown here is derived from an EMBL/GenBank/DDBJ whole genome shotgun (WGS) entry which is preliminary data.</text>
</comment>
<dbReference type="Proteomes" id="UP000619743">
    <property type="component" value="Unassembled WGS sequence"/>
</dbReference>
<feature type="compositionally biased region" description="Polar residues" evidence="1">
    <location>
        <begin position="15"/>
        <end position="26"/>
    </location>
</feature>
<proteinExistence type="predicted"/>
<dbReference type="RefSeq" id="WP_087505885.1">
    <property type="nucleotide sequence ID" value="NZ_BMDX01000010.1"/>
</dbReference>
<evidence type="ECO:0000256" key="1">
    <source>
        <dbReference type="SAM" id="MobiDB-lite"/>
    </source>
</evidence>
<protein>
    <submittedName>
        <fullName evidence="2">Uncharacterized protein</fullName>
    </submittedName>
</protein>
<name>A0A8J2XPB2_9GAMM</name>
<gene>
    <name evidence="2" type="ORF">GCM10011369_22230</name>
</gene>
<keyword evidence="3" id="KW-1185">Reference proteome</keyword>
<dbReference type="EMBL" id="BMDX01000010">
    <property type="protein sequence ID" value="GGA79803.1"/>
    <property type="molecule type" value="Genomic_DNA"/>
</dbReference>
<accession>A0A8J2XPB2</accession>
<organism evidence="2 3">
    <name type="scientific">Neiella marina</name>
    <dbReference type="NCBI Taxonomy" id="508461"/>
    <lineage>
        <taxon>Bacteria</taxon>
        <taxon>Pseudomonadati</taxon>
        <taxon>Pseudomonadota</taxon>
        <taxon>Gammaproteobacteria</taxon>
        <taxon>Alteromonadales</taxon>
        <taxon>Echinimonadaceae</taxon>
        <taxon>Neiella</taxon>
    </lineage>
</organism>
<sequence>MANVDNSICRPLGAKSNSAEDSQEMTSGLHLHDEKQKQLAHNLVSETLLSLQDEQPSPPFSN</sequence>
<reference evidence="3" key="1">
    <citation type="journal article" date="2019" name="Int. J. Syst. Evol. Microbiol.">
        <title>The Global Catalogue of Microorganisms (GCM) 10K type strain sequencing project: providing services to taxonomists for standard genome sequencing and annotation.</title>
        <authorList>
            <consortium name="The Broad Institute Genomics Platform"/>
            <consortium name="The Broad Institute Genome Sequencing Center for Infectious Disease"/>
            <person name="Wu L."/>
            <person name="Ma J."/>
        </authorList>
    </citation>
    <scope>NUCLEOTIDE SEQUENCE [LARGE SCALE GENOMIC DNA]</scope>
    <source>
        <strain evidence="3">CGMCC 1.10130</strain>
    </source>
</reference>
<feature type="region of interest" description="Disordered" evidence="1">
    <location>
        <begin position="1"/>
        <end position="41"/>
    </location>
</feature>
<evidence type="ECO:0000313" key="2">
    <source>
        <dbReference type="EMBL" id="GGA79803.1"/>
    </source>
</evidence>